<feature type="transmembrane region" description="Helical" evidence="8">
    <location>
        <begin position="139"/>
        <end position="158"/>
    </location>
</feature>
<dbReference type="PANTHER" id="PTHR21421">
    <property type="entry name" value="GUSTATORY RECEPTOR"/>
    <property type="match status" value="1"/>
</dbReference>
<dbReference type="PhylomeDB" id="T1JHC0"/>
<dbReference type="InterPro" id="IPR009318">
    <property type="entry name" value="Gustatory_rcpt"/>
</dbReference>
<dbReference type="HOGENOM" id="CLU_055904_0_0_1"/>
<evidence type="ECO:0000256" key="6">
    <source>
        <dbReference type="ARBA" id="ARBA00023136"/>
    </source>
</evidence>
<dbReference type="PANTHER" id="PTHR21421:SF29">
    <property type="entry name" value="GUSTATORY RECEPTOR 5A FOR TREHALOSE-RELATED"/>
    <property type="match status" value="1"/>
</dbReference>
<dbReference type="Pfam" id="PF06151">
    <property type="entry name" value="Trehalose_recp"/>
    <property type="match status" value="1"/>
</dbReference>
<keyword evidence="6 8" id="KW-0472">Membrane</keyword>
<feature type="transmembrane region" description="Helical" evidence="8">
    <location>
        <begin position="258"/>
        <end position="279"/>
    </location>
</feature>
<comment type="similarity">
    <text evidence="2">Belongs to the insect chemoreceptor superfamily. Gustatory receptor (GR) family. Gr5a subfamily.</text>
</comment>
<feature type="transmembrane region" description="Helical" evidence="8">
    <location>
        <begin position="81"/>
        <end position="103"/>
    </location>
</feature>
<dbReference type="EMBL" id="JH431242">
    <property type="status" value="NOT_ANNOTATED_CDS"/>
    <property type="molecule type" value="Genomic_DNA"/>
</dbReference>
<evidence type="ECO:0000256" key="3">
    <source>
        <dbReference type="ARBA" id="ARBA00022475"/>
    </source>
</evidence>
<name>T1JHC0_STRMM</name>
<dbReference type="EnsemblMetazoa" id="SMAR013251-RA">
    <property type="protein sequence ID" value="SMAR013251-PA"/>
    <property type="gene ID" value="SMAR013251"/>
</dbReference>
<reference evidence="9" key="2">
    <citation type="submission" date="2015-02" db="UniProtKB">
        <authorList>
            <consortium name="EnsemblMetazoa"/>
        </authorList>
    </citation>
    <scope>IDENTIFICATION</scope>
</reference>
<feature type="transmembrane region" description="Helical" evidence="8">
    <location>
        <begin position="50"/>
        <end position="75"/>
    </location>
</feature>
<keyword evidence="5 8" id="KW-1133">Transmembrane helix</keyword>
<dbReference type="AlphaFoldDB" id="T1JHC0"/>
<protein>
    <recommendedName>
        <fullName evidence="11">Gustatory receptor</fullName>
    </recommendedName>
</protein>
<evidence type="ECO:0000313" key="9">
    <source>
        <dbReference type="EnsemblMetazoa" id="SMAR013251-PA"/>
    </source>
</evidence>
<sequence length="401" mass="45718">MAENAETIYYSVEDLGLKFINRVWRVLFGVFGLQLDLLRPCDSKCWRKNICAAFTQFLYVVTSLHIDFIIIYHHIEYDTHNVLFTFAVATLLISQLIVFSTAIICRKRQKKISAIYGKIVFGLSTAGRLLNKLDKSTKLYFFIVLVTSVMTSIIDILMETSIGSFLQRCILIHAKMGIQNDYFNTATATLDLSVYLVFVLFMDIMFVYFAHLCAGLALNFVLFNRCLEAKVYSMSLTPSKLNVLRHRFEYISGLVDEVGYLFSPLILFWILSLVSNICLNIQTLKKLKSTSDIFYIISRVLQFVRGFRGITYLVLILKDSAQINTQAHLMKRRLYTKVMDESRDRDASKLIFCTNYLVFSETVSNSNVGISVSGLFTLNATSILSIAGTVLTYSIVLYQTS</sequence>
<proteinExistence type="inferred from homology"/>
<accession>T1JHC0</accession>
<dbReference type="GO" id="GO:0050916">
    <property type="term" value="P:sensory perception of sweet taste"/>
    <property type="evidence" value="ECO:0007669"/>
    <property type="project" value="UniProtKB-ARBA"/>
</dbReference>
<evidence type="ECO:0000256" key="4">
    <source>
        <dbReference type="ARBA" id="ARBA00022692"/>
    </source>
</evidence>
<dbReference type="GO" id="GO:0005886">
    <property type="term" value="C:plasma membrane"/>
    <property type="evidence" value="ECO:0007669"/>
    <property type="project" value="UniProtKB-SubCell"/>
</dbReference>
<reference evidence="10" key="1">
    <citation type="submission" date="2011-05" db="EMBL/GenBank/DDBJ databases">
        <authorList>
            <person name="Richards S.R."/>
            <person name="Qu J."/>
            <person name="Jiang H."/>
            <person name="Jhangiani S.N."/>
            <person name="Agravi P."/>
            <person name="Goodspeed R."/>
            <person name="Gross S."/>
            <person name="Mandapat C."/>
            <person name="Jackson L."/>
            <person name="Mathew T."/>
            <person name="Pu L."/>
            <person name="Thornton R."/>
            <person name="Saada N."/>
            <person name="Wilczek-Boney K.B."/>
            <person name="Lee S."/>
            <person name="Kovar C."/>
            <person name="Wu Y."/>
            <person name="Scherer S.E."/>
            <person name="Worley K.C."/>
            <person name="Muzny D.M."/>
            <person name="Gibbs R."/>
        </authorList>
    </citation>
    <scope>NUCLEOTIDE SEQUENCE</scope>
    <source>
        <strain evidence="10">Brora</strain>
    </source>
</reference>
<dbReference type="Proteomes" id="UP000014500">
    <property type="component" value="Unassembled WGS sequence"/>
</dbReference>
<evidence type="ECO:0000256" key="1">
    <source>
        <dbReference type="ARBA" id="ARBA00004651"/>
    </source>
</evidence>
<comment type="subcellular location">
    <subcellularLocation>
        <location evidence="1">Cell membrane</location>
        <topology evidence="1">Multi-pass membrane protein</topology>
    </subcellularLocation>
</comment>
<evidence type="ECO:0000256" key="7">
    <source>
        <dbReference type="ARBA" id="ARBA00023170"/>
    </source>
</evidence>
<dbReference type="GO" id="GO:0008527">
    <property type="term" value="F:taste receptor activity"/>
    <property type="evidence" value="ECO:0007669"/>
    <property type="project" value="InterPro"/>
</dbReference>
<evidence type="ECO:0000313" key="10">
    <source>
        <dbReference type="Proteomes" id="UP000014500"/>
    </source>
</evidence>
<organism evidence="9 10">
    <name type="scientific">Strigamia maritima</name>
    <name type="common">European centipede</name>
    <name type="synonym">Geophilus maritimus</name>
    <dbReference type="NCBI Taxonomy" id="126957"/>
    <lineage>
        <taxon>Eukaryota</taxon>
        <taxon>Metazoa</taxon>
        <taxon>Ecdysozoa</taxon>
        <taxon>Arthropoda</taxon>
        <taxon>Myriapoda</taxon>
        <taxon>Chilopoda</taxon>
        <taxon>Pleurostigmophora</taxon>
        <taxon>Geophilomorpha</taxon>
        <taxon>Linotaeniidae</taxon>
        <taxon>Strigamia</taxon>
    </lineage>
</organism>
<keyword evidence="7" id="KW-0675">Receptor</keyword>
<keyword evidence="4 8" id="KW-0812">Transmembrane</keyword>
<evidence type="ECO:0000256" key="2">
    <source>
        <dbReference type="ARBA" id="ARBA00005327"/>
    </source>
</evidence>
<evidence type="ECO:0008006" key="11">
    <source>
        <dbReference type="Google" id="ProtNLM"/>
    </source>
</evidence>
<evidence type="ECO:0000256" key="5">
    <source>
        <dbReference type="ARBA" id="ARBA00022989"/>
    </source>
</evidence>
<evidence type="ECO:0000256" key="8">
    <source>
        <dbReference type="SAM" id="Phobius"/>
    </source>
</evidence>
<keyword evidence="3" id="KW-1003">Cell membrane</keyword>
<feature type="transmembrane region" description="Helical" evidence="8">
    <location>
        <begin position="194"/>
        <end position="223"/>
    </location>
</feature>
<keyword evidence="10" id="KW-1185">Reference proteome</keyword>